<evidence type="ECO:0000259" key="7">
    <source>
        <dbReference type="Pfam" id="PF00345"/>
    </source>
</evidence>
<feature type="domain" description="Pili assembly chaperone N-terminal" evidence="7">
    <location>
        <begin position="24"/>
        <end position="147"/>
    </location>
</feature>
<evidence type="ECO:0000313" key="9">
    <source>
        <dbReference type="EMBL" id="MEN0578567.1"/>
    </source>
</evidence>
<organism evidence="9 10">
    <name type="scientific">Phytobacter palmae</name>
    <dbReference type="NCBI Taxonomy" id="1855371"/>
    <lineage>
        <taxon>Bacteria</taxon>
        <taxon>Pseudomonadati</taxon>
        <taxon>Pseudomonadota</taxon>
        <taxon>Gammaproteobacteria</taxon>
        <taxon>Enterobacterales</taxon>
        <taxon>Enterobacteriaceae</taxon>
        <taxon>Phytobacter</taxon>
    </lineage>
</organism>
<dbReference type="InterPro" id="IPR013783">
    <property type="entry name" value="Ig-like_fold"/>
</dbReference>
<feature type="chain" id="PRO_5047221639" evidence="6">
    <location>
        <begin position="24"/>
        <end position="244"/>
    </location>
</feature>
<dbReference type="Pfam" id="PF00345">
    <property type="entry name" value="PapD_N"/>
    <property type="match status" value="1"/>
</dbReference>
<comment type="subcellular location">
    <subcellularLocation>
        <location evidence="1">Periplasm</location>
    </subcellularLocation>
</comment>
<name>A0ABU9V1Q6_9ENTR</name>
<feature type="signal peptide" evidence="6">
    <location>
        <begin position="1"/>
        <end position="23"/>
    </location>
</feature>
<keyword evidence="5" id="KW-0143">Chaperone</keyword>
<keyword evidence="4" id="KW-0574">Periplasm</keyword>
<dbReference type="Gene3D" id="2.60.40.10">
    <property type="entry name" value="Immunoglobulins"/>
    <property type="match status" value="2"/>
</dbReference>
<evidence type="ECO:0000259" key="8">
    <source>
        <dbReference type="Pfam" id="PF02753"/>
    </source>
</evidence>
<evidence type="ECO:0000256" key="1">
    <source>
        <dbReference type="ARBA" id="ARBA00004418"/>
    </source>
</evidence>
<keyword evidence="3 6" id="KW-0732">Signal</keyword>
<accession>A0ABU9V1Q6</accession>
<evidence type="ECO:0000256" key="4">
    <source>
        <dbReference type="ARBA" id="ARBA00022764"/>
    </source>
</evidence>
<dbReference type="InterPro" id="IPR016147">
    <property type="entry name" value="Pili_assmbl_chaperone_N"/>
</dbReference>
<dbReference type="SUPFAM" id="SSF49584">
    <property type="entry name" value="Periplasmic chaperone C-domain"/>
    <property type="match status" value="1"/>
</dbReference>
<dbReference type="InterPro" id="IPR016148">
    <property type="entry name" value="Pili_assmbl_chaperone_C"/>
</dbReference>
<dbReference type="Pfam" id="PF02753">
    <property type="entry name" value="PapD_C"/>
    <property type="match status" value="1"/>
</dbReference>
<dbReference type="Proteomes" id="UP001411173">
    <property type="component" value="Unassembled WGS sequence"/>
</dbReference>
<dbReference type="InterPro" id="IPR008962">
    <property type="entry name" value="PapD-like_sf"/>
</dbReference>
<comment type="similarity">
    <text evidence="2">Belongs to the periplasmic pilus chaperone family.</text>
</comment>
<dbReference type="InterPro" id="IPR036316">
    <property type="entry name" value="Pili_assmbl_chap_C_dom_sf"/>
</dbReference>
<dbReference type="PANTHER" id="PTHR30251">
    <property type="entry name" value="PILUS ASSEMBLY CHAPERONE"/>
    <property type="match status" value="1"/>
</dbReference>
<comment type="caution">
    <text evidence="9">The sequence shown here is derived from an EMBL/GenBank/DDBJ whole genome shotgun (WGS) entry which is preliminary data.</text>
</comment>
<evidence type="ECO:0000313" key="10">
    <source>
        <dbReference type="Proteomes" id="UP001411173"/>
    </source>
</evidence>
<evidence type="ECO:0000256" key="5">
    <source>
        <dbReference type="ARBA" id="ARBA00023186"/>
    </source>
</evidence>
<dbReference type="EMBL" id="JBCIVJ010000003">
    <property type="protein sequence ID" value="MEN0578567.1"/>
    <property type="molecule type" value="Genomic_DNA"/>
</dbReference>
<dbReference type="PRINTS" id="PR00969">
    <property type="entry name" value="CHAPERONPILI"/>
</dbReference>
<dbReference type="PANTHER" id="PTHR30251:SF2">
    <property type="entry name" value="FIMBRIAL CHAPERONE YADV-RELATED"/>
    <property type="match status" value="1"/>
</dbReference>
<evidence type="ECO:0000256" key="3">
    <source>
        <dbReference type="ARBA" id="ARBA00022729"/>
    </source>
</evidence>
<sequence>MKMLCSLLFLSTLLLLFAAPSRAGIQLDSTRVIYPADKREVTLAITNHADTPRLIHAWVDNGDSDSSAQSNATPFIVMPHIFRLDPDKDQTLRIIFTDGNVPQDRESVFWLNVLEIQPKHTEKQADRNTMKVTIRTRLKLFYRPQGLAGSPKDALTQLRWRRVPQKKGYAVECENPTPWNISFNHVGLKGESLGDEARQSGMCPAKGKRTFSLRWMPENAGGELTLITIDDFGGYHTEEVNYSR</sequence>
<feature type="domain" description="Pili assembly chaperone C-terminal" evidence="8">
    <location>
        <begin position="174"/>
        <end position="235"/>
    </location>
</feature>
<protein>
    <submittedName>
        <fullName evidence="9">Molecular chaperone</fullName>
    </submittedName>
</protein>
<evidence type="ECO:0000256" key="6">
    <source>
        <dbReference type="SAM" id="SignalP"/>
    </source>
</evidence>
<proteinExistence type="inferred from homology"/>
<reference evidence="9 10" key="1">
    <citation type="submission" date="2024-02" db="EMBL/GenBank/DDBJ databases">
        <title>Whole genome of MDR Enterobacteriaceae from southern Thailand.</title>
        <authorList>
            <person name="Surachat K."/>
        </authorList>
    </citation>
    <scope>NUCLEOTIDE SEQUENCE [LARGE SCALE GENOMIC DNA]</scope>
    <source>
        <strain evidence="9 10">PSU_29</strain>
    </source>
</reference>
<dbReference type="RefSeq" id="WP_343193411.1">
    <property type="nucleotide sequence ID" value="NZ_JBCIVJ010000003.1"/>
</dbReference>
<evidence type="ECO:0000256" key="2">
    <source>
        <dbReference type="ARBA" id="ARBA00007399"/>
    </source>
</evidence>
<dbReference type="InterPro" id="IPR001829">
    <property type="entry name" value="Pili_assmbl_chaperone_bac"/>
</dbReference>
<dbReference type="SUPFAM" id="SSF49354">
    <property type="entry name" value="PapD-like"/>
    <property type="match status" value="1"/>
</dbReference>
<gene>
    <name evidence="9" type="ORF">AAIG39_06040</name>
</gene>
<keyword evidence="10" id="KW-1185">Reference proteome</keyword>
<dbReference type="InterPro" id="IPR050643">
    <property type="entry name" value="Periplasmic_pilus_chap"/>
</dbReference>